<dbReference type="SUPFAM" id="SSF50129">
    <property type="entry name" value="GroES-like"/>
    <property type="match status" value="1"/>
</dbReference>
<dbReference type="GO" id="GO:0016491">
    <property type="term" value="F:oxidoreductase activity"/>
    <property type="evidence" value="ECO:0007669"/>
    <property type="project" value="UniProtKB-KW"/>
</dbReference>
<accession>A0A5P2UXD3</accession>
<evidence type="ECO:0000256" key="9">
    <source>
        <dbReference type="ARBA" id="ARBA00039387"/>
    </source>
</evidence>
<feature type="domain" description="Alcohol dehydrogenase-like C-terminal" evidence="13">
    <location>
        <begin position="196"/>
        <end position="321"/>
    </location>
</feature>
<gene>
    <name evidence="15" type="ORF">CP968_31545</name>
</gene>
<dbReference type="Pfam" id="PF00107">
    <property type="entry name" value="ADH_zinc_N"/>
    <property type="match status" value="1"/>
</dbReference>
<dbReference type="KEGG" id="ssub:CP968_31545"/>
<dbReference type="Gene3D" id="3.90.180.10">
    <property type="entry name" value="Medium-chain alcohol dehydrogenases, catalytic domain"/>
    <property type="match status" value="1"/>
</dbReference>
<evidence type="ECO:0000256" key="6">
    <source>
        <dbReference type="ARBA" id="ARBA00037908"/>
    </source>
</evidence>
<evidence type="ECO:0000256" key="7">
    <source>
        <dbReference type="ARBA" id="ARBA00038004"/>
    </source>
</evidence>
<keyword evidence="2 12" id="KW-0479">Metal-binding</keyword>
<evidence type="ECO:0000256" key="11">
    <source>
        <dbReference type="ARBA" id="ARBA00049085"/>
    </source>
</evidence>
<comment type="catalytic activity">
    <reaction evidence="10">
        <text>2-deoxy-scyllo-inosamine + NAD(+) = 3-amino-2,3-dideoxy-scyllo-inosose + NADH + H(+)</text>
        <dbReference type="Rhea" id="RHEA:33883"/>
        <dbReference type="ChEBI" id="CHEBI:15378"/>
        <dbReference type="ChEBI" id="CHEBI:57540"/>
        <dbReference type="ChEBI" id="CHEBI:57945"/>
        <dbReference type="ChEBI" id="CHEBI:65002"/>
        <dbReference type="ChEBI" id="CHEBI:65003"/>
        <dbReference type="EC" id="1.1.1.329"/>
    </reaction>
</comment>
<name>A0A5P2UXD3_9ACTN</name>
<dbReference type="InterPro" id="IPR013149">
    <property type="entry name" value="ADH-like_C"/>
</dbReference>
<keyword evidence="3 12" id="KW-0862">Zinc</keyword>
<reference evidence="15 16" key="1">
    <citation type="submission" date="2017-09" db="EMBL/GenBank/DDBJ databases">
        <authorList>
            <person name="Lee N."/>
            <person name="Cho B.-K."/>
        </authorList>
    </citation>
    <scope>NUCLEOTIDE SEQUENCE [LARGE SCALE GENOMIC DNA]</scope>
    <source>
        <strain evidence="15 16">ATCC 27467</strain>
    </source>
</reference>
<dbReference type="PROSITE" id="PS00059">
    <property type="entry name" value="ADH_ZINC"/>
    <property type="match status" value="1"/>
</dbReference>
<dbReference type="EMBL" id="CP023701">
    <property type="protein sequence ID" value="QEU82204.1"/>
    <property type="molecule type" value="Genomic_DNA"/>
</dbReference>
<organism evidence="15 16">
    <name type="scientific">Streptomyces subrutilus</name>
    <dbReference type="NCBI Taxonomy" id="36818"/>
    <lineage>
        <taxon>Bacteria</taxon>
        <taxon>Bacillati</taxon>
        <taxon>Actinomycetota</taxon>
        <taxon>Actinomycetes</taxon>
        <taxon>Kitasatosporales</taxon>
        <taxon>Streptomycetaceae</taxon>
        <taxon>Streptomyces</taxon>
    </lineage>
</organism>
<keyword evidence="16" id="KW-1185">Reference proteome</keyword>
<dbReference type="InterPro" id="IPR002328">
    <property type="entry name" value="ADH_Zn_CS"/>
</dbReference>
<evidence type="ECO:0000313" key="15">
    <source>
        <dbReference type="EMBL" id="QEU82204.1"/>
    </source>
</evidence>
<evidence type="ECO:0000256" key="3">
    <source>
        <dbReference type="ARBA" id="ARBA00022833"/>
    </source>
</evidence>
<proteinExistence type="inferred from homology"/>
<dbReference type="Gene3D" id="3.40.50.720">
    <property type="entry name" value="NAD(P)-binding Rossmann-like Domain"/>
    <property type="match status" value="1"/>
</dbReference>
<feature type="domain" description="Alcohol dehydrogenase-like N-terminal" evidence="14">
    <location>
        <begin position="48"/>
        <end position="157"/>
    </location>
</feature>
<dbReference type="Pfam" id="PF08240">
    <property type="entry name" value="ADH_N"/>
    <property type="match status" value="1"/>
</dbReference>
<dbReference type="Proteomes" id="UP000326831">
    <property type="component" value="Chromosome"/>
</dbReference>
<sequence length="409" mass="43279">MSYPVAFGCVSVLRPAEHRWGGLVRALVYLGPGSAELQDRPAARRTHDDDVVVEIVGTGVCGTDRKILLGRFPARPGTVLGHESVGVVRETGPQVRSVAVGDRVVVNPTLYCGWCVPCRRGATNFCRHKAGTEVGVDRDGTYAEAVTLPERFVERVPAGLPFRSAVLIEPLACVLNNVEAASVTCGDSVVVLGAGPIGMLTALVAGRLARRVIVAEQDGYRLERAREHFAHVVDVAGTDPAEALAKSWGDDRPSVVFDTTGTGLGAALRLIDDGGRVVVMGFDDAYSVPLHPLQLTNRGIRLIGAGDYRADIFPVAVDLAAELGGPRRPGSGTGTLLDRLVTHEFPLERYSEAFTALGGLVRSDGHSGDDAHGEDGEDSGAVVPRYDALKVVIRSHSGPFGDDGWPVDA</sequence>
<comment type="similarity">
    <text evidence="7">Belongs to the zinc-containing alcohol dehydrogenase family. DOIA dehydrogenase subfamily.</text>
</comment>
<dbReference type="InterPro" id="IPR036291">
    <property type="entry name" value="NAD(P)-bd_dom_sf"/>
</dbReference>
<dbReference type="AlphaFoldDB" id="A0A5P2UXD3"/>
<comment type="pathway">
    <text evidence="6">Metabolic intermediate biosynthesis; 2-deoxystreptamine biosynthesis; 2-deoxystreptamine from D-glucose 6-phosphate: step 3/4.</text>
</comment>
<evidence type="ECO:0000259" key="14">
    <source>
        <dbReference type="Pfam" id="PF08240"/>
    </source>
</evidence>
<evidence type="ECO:0000256" key="5">
    <source>
        <dbReference type="ARBA" id="ARBA00037678"/>
    </source>
</evidence>
<dbReference type="PANTHER" id="PTHR43401:SF2">
    <property type="entry name" value="L-THREONINE 3-DEHYDROGENASE"/>
    <property type="match status" value="1"/>
</dbReference>
<comment type="cofactor">
    <cofactor evidence="1 12">
        <name>Zn(2+)</name>
        <dbReference type="ChEBI" id="CHEBI:29105"/>
    </cofactor>
</comment>
<evidence type="ECO:0000256" key="1">
    <source>
        <dbReference type="ARBA" id="ARBA00001947"/>
    </source>
</evidence>
<dbReference type="InterPro" id="IPR050129">
    <property type="entry name" value="Zn_alcohol_dh"/>
</dbReference>
<evidence type="ECO:0000256" key="8">
    <source>
        <dbReference type="ARBA" id="ARBA00039102"/>
    </source>
</evidence>
<dbReference type="GO" id="GO:0008270">
    <property type="term" value="F:zinc ion binding"/>
    <property type="evidence" value="ECO:0007669"/>
    <property type="project" value="InterPro"/>
</dbReference>
<dbReference type="PANTHER" id="PTHR43401">
    <property type="entry name" value="L-THREONINE 3-DEHYDROGENASE"/>
    <property type="match status" value="1"/>
</dbReference>
<dbReference type="InterPro" id="IPR011032">
    <property type="entry name" value="GroES-like_sf"/>
</dbReference>
<protein>
    <recommendedName>
        <fullName evidence="9">2-deoxy-scyllo-inosamine dehydrogenase</fullName>
        <ecNumber evidence="8">1.1.1.329</ecNumber>
    </recommendedName>
</protein>
<evidence type="ECO:0000313" key="16">
    <source>
        <dbReference type="Proteomes" id="UP000326831"/>
    </source>
</evidence>
<keyword evidence="4" id="KW-0560">Oxidoreductase</keyword>
<comment type="catalytic activity">
    <reaction evidence="11">
        <text>2-deoxy-scyllo-inosamine + NADP(+) = 3-amino-2,3-dideoxy-scyllo-inosose + NADPH + H(+)</text>
        <dbReference type="Rhea" id="RHEA:33879"/>
        <dbReference type="ChEBI" id="CHEBI:15378"/>
        <dbReference type="ChEBI" id="CHEBI:57783"/>
        <dbReference type="ChEBI" id="CHEBI:58349"/>
        <dbReference type="ChEBI" id="CHEBI:65002"/>
        <dbReference type="ChEBI" id="CHEBI:65003"/>
        <dbReference type="EC" id="1.1.1.329"/>
    </reaction>
</comment>
<comment type="function">
    <text evidence="5">Catalyzes the oxidation of 2-deoxy-scyllo-inosamine (DOIA) with NAD(+) or NADP(+), forming 3-amino-2,3-dideoxy-scyllo-inosose (amino-DOI).</text>
</comment>
<dbReference type="InterPro" id="IPR013154">
    <property type="entry name" value="ADH-like_N"/>
</dbReference>
<dbReference type="EC" id="1.1.1.329" evidence="8"/>
<evidence type="ECO:0000259" key="13">
    <source>
        <dbReference type="Pfam" id="PF00107"/>
    </source>
</evidence>
<evidence type="ECO:0000256" key="2">
    <source>
        <dbReference type="ARBA" id="ARBA00022723"/>
    </source>
</evidence>
<dbReference type="SUPFAM" id="SSF51735">
    <property type="entry name" value="NAD(P)-binding Rossmann-fold domains"/>
    <property type="match status" value="1"/>
</dbReference>
<evidence type="ECO:0000256" key="12">
    <source>
        <dbReference type="RuleBase" id="RU361277"/>
    </source>
</evidence>
<evidence type="ECO:0000256" key="10">
    <source>
        <dbReference type="ARBA" id="ARBA00048685"/>
    </source>
</evidence>
<dbReference type="OrthoDB" id="9797931at2"/>
<evidence type="ECO:0000256" key="4">
    <source>
        <dbReference type="ARBA" id="ARBA00023002"/>
    </source>
</evidence>